<evidence type="ECO:0000256" key="1">
    <source>
        <dbReference type="PROSITE-ProRule" id="PRU00409"/>
    </source>
</evidence>
<dbReference type="GO" id="GO:0016874">
    <property type="term" value="F:ligase activity"/>
    <property type="evidence" value="ECO:0007669"/>
    <property type="project" value="UniProtKB-KW"/>
</dbReference>
<sequence length="304" mass="34774">MKKIALVTDSESLPIDYDMTLLFDACHQLGMQPVVCHWNNNQVDWSVFDIVIPRSTWTYVDHCNEFLSWCNHVTATSVLLNPVEVIHWNVNKNYLQDLEYNQVPIVPSVFSHIGDDAQILLNRFYDLHGQKQEIVVKPALGAYSKNVRRFSAAQGEQALKHINQLIEEDSSVIVQPYFKSIDIYGETNLIYFDGEYSHSIKKEALLMADGRVKVPHQELRKARLASEQECEVASAALNAIKAKFSLDHHLLYARIDLIHDDEQQPRILELELMEPSLSLPFTDTGAKTFATAIARRLQLQTNLR</sequence>
<dbReference type="RefSeq" id="WP_074025226.1">
    <property type="nucleotide sequence ID" value="NZ_CAWNAG010000171.1"/>
</dbReference>
<name>A0A1Q5TFR3_9GAMM</name>
<comment type="caution">
    <text evidence="3">The sequence shown here is derived from an EMBL/GenBank/DDBJ whole genome shotgun (WGS) entry which is preliminary data.</text>
</comment>
<evidence type="ECO:0000313" key="3">
    <source>
        <dbReference type="EMBL" id="OKO99068.1"/>
    </source>
</evidence>
<dbReference type="InterPro" id="IPR053191">
    <property type="entry name" value="DcsG_Biosynth_Enzyme"/>
</dbReference>
<dbReference type="InterPro" id="IPR013815">
    <property type="entry name" value="ATP_grasp_subdomain_1"/>
</dbReference>
<protein>
    <submittedName>
        <fullName evidence="3">Cycloserine biosynthesis protein DcsG</fullName>
        <ecNumber evidence="3">6.3.3.5</ecNumber>
    </submittedName>
</protein>
<dbReference type="EC" id="6.3.3.5" evidence="3"/>
<dbReference type="GO" id="GO:0046872">
    <property type="term" value="F:metal ion binding"/>
    <property type="evidence" value="ECO:0007669"/>
    <property type="project" value="InterPro"/>
</dbReference>
<dbReference type="Gene3D" id="3.30.470.20">
    <property type="entry name" value="ATP-grasp fold, B domain"/>
    <property type="match status" value="1"/>
</dbReference>
<dbReference type="InterPro" id="IPR011761">
    <property type="entry name" value="ATP-grasp"/>
</dbReference>
<keyword evidence="3" id="KW-0436">Ligase</keyword>
<dbReference type="Gene3D" id="3.30.1490.20">
    <property type="entry name" value="ATP-grasp fold, A domain"/>
    <property type="match status" value="1"/>
</dbReference>
<feature type="domain" description="ATP-grasp" evidence="2">
    <location>
        <begin position="95"/>
        <end position="298"/>
    </location>
</feature>
<dbReference type="EMBL" id="MKGQ01000061">
    <property type="protein sequence ID" value="OKO99068.1"/>
    <property type="molecule type" value="Genomic_DNA"/>
</dbReference>
<dbReference type="GO" id="GO:0005524">
    <property type="term" value="F:ATP binding"/>
    <property type="evidence" value="ECO:0007669"/>
    <property type="project" value="UniProtKB-UniRule"/>
</dbReference>
<proteinExistence type="predicted"/>
<keyword evidence="1" id="KW-0067">ATP-binding</keyword>
<accession>A0A1Q5TFR3</accession>
<dbReference type="Proteomes" id="UP000186268">
    <property type="component" value="Unassembled WGS sequence"/>
</dbReference>
<dbReference type="Gene3D" id="3.40.50.20">
    <property type="match status" value="1"/>
</dbReference>
<dbReference type="AlphaFoldDB" id="A0A1Q5TFR3"/>
<gene>
    <name evidence="3" type="primary">dcsG</name>
    <name evidence="3" type="ORF">Xedl_03730</name>
</gene>
<dbReference type="SUPFAM" id="SSF56059">
    <property type="entry name" value="Glutathione synthetase ATP-binding domain-like"/>
    <property type="match status" value="1"/>
</dbReference>
<dbReference type="OrthoDB" id="3373978at2"/>
<reference evidence="3 4" key="1">
    <citation type="submission" date="2016-09" db="EMBL/GenBank/DDBJ databases">
        <title>Xenorhabdus thuongxuanensis sp. nov. and Xenorhabdus eapokensis sp. nov., isolated from Steinernema species.</title>
        <authorList>
            <person name="Kaempfer P."/>
            <person name="Tobias N.J."/>
            <person name="Phan Ke L."/>
            <person name="Bode H.B."/>
            <person name="Glaeser S.P."/>
        </authorList>
    </citation>
    <scope>NUCLEOTIDE SEQUENCE [LARGE SCALE GENOMIC DNA]</scope>
    <source>
        <strain evidence="3 4">DL20</strain>
    </source>
</reference>
<dbReference type="PROSITE" id="PS50975">
    <property type="entry name" value="ATP_GRASP"/>
    <property type="match status" value="1"/>
</dbReference>
<dbReference type="PANTHER" id="PTHR39217:SF1">
    <property type="entry name" value="GLUTATHIONE SYNTHETASE"/>
    <property type="match status" value="1"/>
</dbReference>
<dbReference type="STRING" id="1873482.Xedl_03730"/>
<keyword evidence="4" id="KW-1185">Reference proteome</keyword>
<evidence type="ECO:0000259" key="2">
    <source>
        <dbReference type="PROSITE" id="PS50975"/>
    </source>
</evidence>
<evidence type="ECO:0000313" key="4">
    <source>
        <dbReference type="Proteomes" id="UP000186268"/>
    </source>
</evidence>
<organism evidence="3 4">
    <name type="scientific">Xenorhabdus eapokensis</name>
    <dbReference type="NCBI Taxonomy" id="1873482"/>
    <lineage>
        <taxon>Bacteria</taxon>
        <taxon>Pseudomonadati</taxon>
        <taxon>Pseudomonadota</taxon>
        <taxon>Gammaproteobacteria</taxon>
        <taxon>Enterobacterales</taxon>
        <taxon>Morganellaceae</taxon>
        <taxon>Xenorhabdus</taxon>
    </lineage>
</organism>
<dbReference type="PANTHER" id="PTHR39217">
    <property type="match status" value="1"/>
</dbReference>
<keyword evidence="1" id="KW-0547">Nucleotide-binding</keyword>